<evidence type="ECO:0000313" key="5">
    <source>
        <dbReference type="EMBL" id="AXX94788.1"/>
    </source>
</evidence>
<dbReference type="PIRSF" id="PIRSF005902">
    <property type="entry name" value="DNase_TatD"/>
    <property type="match status" value="1"/>
</dbReference>
<gene>
    <name evidence="5" type="primary">tatD</name>
    <name evidence="5" type="ORF">AELL_1118</name>
    <name evidence="6" type="ORF">CP962_07540</name>
</gene>
<dbReference type="RefSeq" id="WP_118916997.1">
    <property type="nucleotide sequence ID" value="NZ_CP032097.1"/>
</dbReference>
<dbReference type="GO" id="GO:0005829">
    <property type="term" value="C:cytosol"/>
    <property type="evidence" value="ECO:0007669"/>
    <property type="project" value="TreeGrafter"/>
</dbReference>
<dbReference type="CDD" id="cd01310">
    <property type="entry name" value="TatD_DNAse"/>
    <property type="match status" value="1"/>
</dbReference>
<accession>A0A347U7G0</accession>
<protein>
    <submittedName>
        <fullName evidence="6">Hydrolase TatD</fullName>
    </submittedName>
    <submittedName>
        <fullName evidence="5">SsDNA/RNA exonuclease, 3'-5' specific</fullName>
        <ecNumber evidence="5">3.1.11.1</ecNumber>
        <ecNumber evidence="5">3.1.13.-</ecNumber>
    </submittedName>
</protein>
<dbReference type="EC" id="3.1.13.-" evidence="5"/>
<evidence type="ECO:0000256" key="3">
    <source>
        <dbReference type="ARBA" id="ARBA00022801"/>
    </source>
</evidence>
<feature type="binding site" evidence="4">
    <location>
        <position position="157"/>
    </location>
    <ligand>
        <name>a divalent metal cation</name>
        <dbReference type="ChEBI" id="CHEBI:60240"/>
        <label>2</label>
    </ligand>
</feature>
<keyword evidence="7" id="KW-1185">Reference proteome</keyword>
<dbReference type="NCBIfam" id="TIGR00010">
    <property type="entry name" value="YchF/TatD family DNA exonuclease"/>
    <property type="match status" value="1"/>
</dbReference>
<name>A0A347U7G0_9BACT</name>
<comment type="similarity">
    <text evidence="1">Belongs to the metallo-dependent hydrolases superfamily. TatD-type hydrolase family.</text>
</comment>
<reference evidence="5 7" key="2">
    <citation type="submission" date="2018-08" db="EMBL/GenBank/DDBJ databases">
        <title>Complete genome of the Arcobacter ellisii type strain LMG 26155.</title>
        <authorList>
            <person name="Miller W.G."/>
            <person name="Yee E."/>
            <person name="Bono J.L."/>
        </authorList>
    </citation>
    <scope>NUCLEOTIDE SEQUENCE [LARGE SCALE GENOMIC DNA]</scope>
    <source>
        <strain evidence="5 7">LMG 26155</strain>
    </source>
</reference>
<dbReference type="OrthoDB" id="9810005at2"/>
<dbReference type="Proteomes" id="UP000262582">
    <property type="component" value="Chromosome"/>
</dbReference>
<dbReference type="KEGG" id="aell:AELL_1118"/>
<dbReference type="InterPro" id="IPR015991">
    <property type="entry name" value="TatD/YcfH-like"/>
</dbReference>
<evidence type="ECO:0000313" key="7">
    <source>
        <dbReference type="Proteomes" id="UP000262582"/>
    </source>
</evidence>
<feature type="binding site" evidence="4">
    <location>
        <position position="6"/>
    </location>
    <ligand>
        <name>a divalent metal cation</name>
        <dbReference type="ChEBI" id="CHEBI:60240"/>
        <label>1</label>
    </ligand>
</feature>
<dbReference type="EMBL" id="CP032097">
    <property type="protein sequence ID" value="AXX94788.1"/>
    <property type="molecule type" value="Genomic_DNA"/>
</dbReference>
<dbReference type="EMBL" id="NXIG01000006">
    <property type="protein sequence ID" value="RXI30614.1"/>
    <property type="molecule type" value="Genomic_DNA"/>
</dbReference>
<sequence>MIIDTHCHLDNKQYYEDIDSVILNALNHGVKGFLIPGADFNDLPKAVELAEKYDEVFFAVGIHPYDIDMYNEEMMEKYVTHPKCIAIGECGLDYFRLPEDEEKKLANIKKQKEVFIAQIEFAKKVKKPLIIHIRDASNDSRQILMDYNAKEVGGVLHCFNASEHLLPLAEHNFYFGIGGVLTFKNAKKLVEILPKIPKDKLLIETDAPYLTPHPHRGERNEPFYTVFVSKKISELLEISDEEIQNLTTNNAKKLFKEFSSLS</sequence>
<evidence type="ECO:0000256" key="4">
    <source>
        <dbReference type="PIRSR" id="PIRSR005902-1"/>
    </source>
</evidence>
<dbReference type="AlphaFoldDB" id="A0A347U7G0"/>
<feature type="binding site" evidence="4">
    <location>
        <position position="206"/>
    </location>
    <ligand>
        <name>a divalent metal cation</name>
        <dbReference type="ChEBI" id="CHEBI:60240"/>
        <label>1</label>
    </ligand>
</feature>
<evidence type="ECO:0000256" key="2">
    <source>
        <dbReference type="ARBA" id="ARBA00022723"/>
    </source>
</evidence>
<keyword evidence="3 6" id="KW-0378">Hydrolase</keyword>
<evidence type="ECO:0000313" key="8">
    <source>
        <dbReference type="Proteomes" id="UP000290588"/>
    </source>
</evidence>
<feature type="binding site" evidence="4">
    <location>
        <position position="89"/>
    </location>
    <ligand>
        <name>a divalent metal cation</name>
        <dbReference type="ChEBI" id="CHEBI:60240"/>
        <label>1</label>
    </ligand>
</feature>
<dbReference type="SUPFAM" id="SSF51556">
    <property type="entry name" value="Metallo-dependent hydrolases"/>
    <property type="match status" value="1"/>
</dbReference>
<keyword evidence="2 4" id="KW-0479">Metal-binding</keyword>
<dbReference type="InterPro" id="IPR032466">
    <property type="entry name" value="Metal_Hydrolase"/>
</dbReference>
<dbReference type="EC" id="3.1.11.1" evidence="5"/>
<dbReference type="PANTHER" id="PTHR46124">
    <property type="entry name" value="D-AMINOACYL-TRNA DEACYLASE"/>
    <property type="match status" value="1"/>
</dbReference>
<proteinExistence type="inferred from homology"/>
<feature type="binding site" evidence="4">
    <location>
        <position position="132"/>
    </location>
    <ligand>
        <name>a divalent metal cation</name>
        <dbReference type="ChEBI" id="CHEBI:60240"/>
        <label>2</label>
    </ligand>
</feature>
<dbReference type="Pfam" id="PF01026">
    <property type="entry name" value="TatD_DNase"/>
    <property type="match status" value="1"/>
</dbReference>
<dbReference type="InterPro" id="IPR018228">
    <property type="entry name" value="DNase_TatD-rel_CS"/>
</dbReference>
<feature type="binding site" evidence="4">
    <location>
        <position position="8"/>
    </location>
    <ligand>
        <name>a divalent metal cation</name>
        <dbReference type="ChEBI" id="CHEBI:60240"/>
        <label>1</label>
    </ligand>
</feature>
<evidence type="ECO:0000313" key="6">
    <source>
        <dbReference type="EMBL" id="RXI30614.1"/>
    </source>
</evidence>
<evidence type="ECO:0000256" key="1">
    <source>
        <dbReference type="ARBA" id="ARBA00009275"/>
    </source>
</evidence>
<dbReference type="InterPro" id="IPR001130">
    <property type="entry name" value="TatD-like"/>
</dbReference>
<dbReference type="Proteomes" id="UP000290588">
    <property type="component" value="Unassembled WGS sequence"/>
</dbReference>
<keyword evidence="5" id="KW-0269">Exonuclease</keyword>
<dbReference type="FunFam" id="3.20.20.140:FF:000005">
    <property type="entry name" value="TatD family hydrolase"/>
    <property type="match status" value="1"/>
</dbReference>
<organism evidence="6 8">
    <name type="scientific">Arcobacter ellisii</name>
    <dbReference type="NCBI Taxonomy" id="913109"/>
    <lineage>
        <taxon>Bacteria</taxon>
        <taxon>Pseudomonadati</taxon>
        <taxon>Campylobacterota</taxon>
        <taxon>Epsilonproteobacteria</taxon>
        <taxon>Campylobacterales</taxon>
        <taxon>Arcobacteraceae</taxon>
        <taxon>Arcobacter</taxon>
    </lineage>
</organism>
<dbReference type="PROSITE" id="PS01137">
    <property type="entry name" value="TATD_1"/>
    <property type="match status" value="1"/>
</dbReference>
<reference evidence="6 8" key="1">
    <citation type="submission" date="2017-09" db="EMBL/GenBank/DDBJ databases">
        <title>Genomics of the genus Arcobacter.</title>
        <authorList>
            <person name="Perez-Cataluna A."/>
            <person name="Figueras M.J."/>
            <person name="Salas-Masso N."/>
        </authorList>
    </citation>
    <scope>NUCLEOTIDE SEQUENCE [LARGE SCALE GENOMIC DNA]</scope>
    <source>
        <strain evidence="6 8">CECT 7837</strain>
    </source>
</reference>
<dbReference type="GO" id="GO:0008310">
    <property type="term" value="F:single-stranded DNA 3'-5' DNA exonuclease activity"/>
    <property type="evidence" value="ECO:0007669"/>
    <property type="project" value="UniProtKB-EC"/>
</dbReference>
<dbReference type="GO" id="GO:0046872">
    <property type="term" value="F:metal ion binding"/>
    <property type="evidence" value="ECO:0007669"/>
    <property type="project" value="UniProtKB-KW"/>
</dbReference>
<dbReference type="PANTHER" id="PTHR46124:SF2">
    <property type="entry name" value="D-AMINOACYL-TRNA DEACYLASE"/>
    <property type="match status" value="1"/>
</dbReference>
<dbReference type="Gene3D" id="3.20.20.140">
    <property type="entry name" value="Metal-dependent hydrolases"/>
    <property type="match status" value="1"/>
</dbReference>
<keyword evidence="5" id="KW-0540">Nuclease</keyword>